<feature type="compositionally biased region" description="Basic residues" evidence="3">
    <location>
        <begin position="1"/>
        <end position="11"/>
    </location>
</feature>
<dbReference type="InterPro" id="IPR012890">
    <property type="entry name" value="GCFC2-like"/>
</dbReference>
<dbReference type="GO" id="GO:0000398">
    <property type="term" value="P:mRNA splicing, via spliceosome"/>
    <property type="evidence" value="ECO:0007669"/>
    <property type="project" value="InterPro"/>
</dbReference>
<organism evidence="4 5">
    <name type="scientific">Neophocaena asiaeorientalis asiaeorientalis</name>
    <name type="common">Yangtze finless porpoise</name>
    <name type="synonym">Neophocaena phocaenoides subsp. asiaeorientalis</name>
    <dbReference type="NCBI Taxonomy" id="1706337"/>
    <lineage>
        <taxon>Eukaryota</taxon>
        <taxon>Metazoa</taxon>
        <taxon>Chordata</taxon>
        <taxon>Craniata</taxon>
        <taxon>Vertebrata</taxon>
        <taxon>Euteleostomi</taxon>
        <taxon>Mammalia</taxon>
        <taxon>Eutheria</taxon>
        <taxon>Laurasiatheria</taxon>
        <taxon>Artiodactyla</taxon>
        <taxon>Whippomorpha</taxon>
        <taxon>Cetacea</taxon>
        <taxon>Odontoceti</taxon>
        <taxon>Phocoenidae</taxon>
        <taxon>Neophocaena</taxon>
    </lineage>
</organism>
<feature type="compositionally biased region" description="Basic residues" evidence="3">
    <location>
        <begin position="60"/>
        <end position="69"/>
    </location>
</feature>
<reference evidence="5" key="1">
    <citation type="submission" date="2025-08" db="UniProtKB">
        <authorList>
            <consortium name="RefSeq"/>
        </authorList>
    </citation>
    <scope>IDENTIFICATION</scope>
    <source>
        <tissue evidence="5">Meat</tissue>
    </source>
</reference>
<evidence type="ECO:0000313" key="4">
    <source>
        <dbReference type="Proteomes" id="UP000252040"/>
    </source>
</evidence>
<evidence type="ECO:0000256" key="1">
    <source>
        <dbReference type="ARBA" id="ARBA00004123"/>
    </source>
</evidence>
<feature type="compositionally biased region" description="Basic and acidic residues" evidence="3">
    <location>
        <begin position="106"/>
        <end position="117"/>
    </location>
</feature>
<comment type="subcellular location">
    <subcellularLocation>
        <location evidence="1">Nucleus</location>
    </subcellularLocation>
</comment>
<dbReference type="RefSeq" id="XP_024614627.1">
    <property type="nucleotide sequence ID" value="XM_024758859.1"/>
</dbReference>
<feature type="region of interest" description="Disordered" evidence="3">
    <location>
        <begin position="1"/>
        <end position="135"/>
    </location>
</feature>
<feature type="compositionally biased region" description="Low complexity" evidence="3">
    <location>
        <begin position="73"/>
        <end position="82"/>
    </location>
</feature>
<dbReference type="PANTHER" id="PTHR12214">
    <property type="entry name" value="GC-RICH SEQUENCE DNA-BINDING FACTOR"/>
    <property type="match status" value="1"/>
</dbReference>
<protein>
    <submittedName>
        <fullName evidence="5">GC-rich sequence DNA-binding factor 2 isoform X4</fullName>
    </submittedName>
</protein>
<keyword evidence="4" id="KW-1185">Reference proteome</keyword>
<keyword evidence="2" id="KW-0539">Nucleus</keyword>
<proteinExistence type="predicted"/>
<dbReference type="GO" id="GO:0003677">
    <property type="term" value="F:DNA binding"/>
    <property type="evidence" value="ECO:0007669"/>
    <property type="project" value="UniProtKB-KW"/>
</dbReference>
<evidence type="ECO:0000313" key="5">
    <source>
        <dbReference type="RefSeq" id="XP_024614627.1"/>
    </source>
</evidence>
<sequence length="355" mass="40203">MAHRPKRTFRQRRADSSDSDSTQEPFAEPGAPGEQTDLGPEEEGLPSGGGHAEAAELPRRARGRGRGRGRVWASSRHAARAAPRLDGGSDVPESRAVDLSTDEEDGTHRSSESKDDQSSSSNSSSSLEEEFTSLVNIPDAAFIQAAYRKRDLARAQEDYISLDVKHAFTISGMKKNTDYPESEPDDHENIIPFTPKPQTLRQKMAETAATRNEETSEDSEEDKKYQDIWEQQQMRRAVKITKGRDIDLSQSSESQTVKKFDASISFPPVNLEIIKKQLNTRLTLLQDTHRSHLREYEKYIQDVKSSKSTIQNLENSSNQVLNFKFYKSMKVYVENLIDCLDKKAKLRRQQIQAWL</sequence>
<keyword evidence="5" id="KW-0238">DNA-binding</keyword>
<dbReference type="Proteomes" id="UP000252040">
    <property type="component" value="Unplaced"/>
</dbReference>
<evidence type="ECO:0000256" key="2">
    <source>
        <dbReference type="ARBA" id="ARBA00023242"/>
    </source>
</evidence>
<gene>
    <name evidence="5" type="primary">GCFC2</name>
</gene>
<dbReference type="CTD" id="6936"/>
<dbReference type="PANTHER" id="PTHR12214:SF4">
    <property type="entry name" value="INTRON LARGE COMPLEX COMPONENT GCFC2"/>
    <property type="match status" value="1"/>
</dbReference>
<name>A0A341CL39_NEOAA</name>
<accession>A0A341CL39</accession>
<dbReference type="GO" id="GO:0005634">
    <property type="term" value="C:nucleus"/>
    <property type="evidence" value="ECO:0007669"/>
    <property type="project" value="UniProtKB-SubCell"/>
</dbReference>
<dbReference type="GeneID" id="112408993"/>
<evidence type="ECO:0000256" key="3">
    <source>
        <dbReference type="SAM" id="MobiDB-lite"/>
    </source>
</evidence>
<dbReference type="AlphaFoldDB" id="A0A341CL39"/>